<gene>
    <name evidence="1" type="ORF">OWV82_015135</name>
</gene>
<organism evidence="1 2">
    <name type="scientific">Melia azedarach</name>
    <name type="common">Chinaberry tree</name>
    <dbReference type="NCBI Taxonomy" id="155640"/>
    <lineage>
        <taxon>Eukaryota</taxon>
        <taxon>Viridiplantae</taxon>
        <taxon>Streptophyta</taxon>
        <taxon>Embryophyta</taxon>
        <taxon>Tracheophyta</taxon>
        <taxon>Spermatophyta</taxon>
        <taxon>Magnoliopsida</taxon>
        <taxon>eudicotyledons</taxon>
        <taxon>Gunneridae</taxon>
        <taxon>Pentapetalae</taxon>
        <taxon>rosids</taxon>
        <taxon>malvids</taxon>
        <taxon>Sapindales</taxon>
        <taxon>Meliaceae</taxon>
        <taxon>Melia</taxon>
    </lineage>
</organism>
<protein>
    <submittedName>
        <fullName evidence="1">Methyl-CpG-binding domain-containing protein 13-like</fullName>
    </submittedName>
</protein>
<reference evidence="1 2" key="1">
    <citation type="journal article" date="2023" name="Science">
        <title>Complex scaffold remodeling in plant triterpene biosynthesis.</title>
        <authorList>
            <person name="De La Pena R."/>
            <person name="Hodgson H."/>
            <person name="Liu J.C."/>
            <person name="Stephenson M.J."/>
            <person name="Martin A.C."/>
            <person name="Owen C."/>
            <person name="Harkess A."/>
            <person name="Leebens-Mack J."/>
            <person name="Jimenez L.E."/>
            <person name="Osbourn A."/>
            <person name="Sattely E.S."/>
        </authorList>
    </citation>
    <scope>NUCLEOTIDE SEQUENCE [LARGE SCALE GENOMIC DNA]</scope>
    <source>
        <strain evidence="2">cv. JPN11</strain>
        <tissue evidence="1">Leaf</tissue>
    </source>
</reference>
<name>A0ACC1XNR1_MELAZ</name>
<dbReference type="EMBL" id="CM051401">
    <property type="protein sequence ID" value="KAJ4712978.1"/>
    <property type="molecule type" value="Genomic_DNA"/>
</dbReference>
<accession>A0ACC1XNR1</accession>
<dbReference type="Proteomes" id="UP001164539">
    <property type="component" value="Chromosome 8"/>
</dbReference>
<keyword evidence="2" id="KW-1185">Reference proteome</keyword>
<comment type="caution">
    <text evidence="1">The sequence shown here is derived from an EMBL/GenBank/DDBJ whole genome shotgun (WGS) entry which is preliminary data.</text>
</comment>
<proteinExistence type="predicted"/>
<evidence type="ECO:0000313" key="2">
    <source>
        <dbReference type="Proteomes" id="UP001164539"/>
    </source>
</evidence>
<evidence type="ECO:0000313" key="1">
    <source>
        <dbReference type="EMBL" id="KAJ4712978.1"/>
    </source>
</evidence>
<sequence>MAAKTRGRLPAGWTVDFRVQKNGRRIEYYINSTTGQKFFSKEDLLRYTKMKRTQIDEPQPTSGRDKRQSKNVCTKPVSKEKNRQNGHGKRHSENSSMEFVALEENRPEWLPDGWVVDLKTRKSGSSAGQQYKVYIDLMTGCKFFSKPEVLRHLESIKHRNLECKGKTISIGASSSSKVVIEKSTVADLPPGWIKETKIKKTARGVRKDPYYIDPVSGYVFCSKKDVFRYLETGEISKHAFKPRKRDIDDPESINEKALPLPAAKRQKSEQPATRRQLFPVKESSDVCSPTFGESEVQKKRQGTALPGAPMAEISSEQMVEMTIEKGVETKEKTILSSSAQPKFKGSKRNQGKSLFANNGPVSTPAIDSLRGQRLPESQTECSNGKSLYDLTKSDKKQKLNLPRRSSKRLAGLEPEPVANGLPIEQAPKNVTTESYKSKAVSAAGLTCCGFVDEVSWQLKAGSVIALADHVSSEVNIPSSTGPSNKMKPSGNQALLGEQNHKLKSAETIDDKSEQHGSLFFGDSYLDPCLESAFKALMNNTPVNSNPDSGPVSTPAADILQEKNLQTSKLEKRSSSKTRINSMQSKNKQELILPRRSSNRLAGREPEIVTNSVSLEQVPRKVTIESCKSISIQAAGLNSSFSVDEASQQLKAGSLIIPANQLSSSINIPLNRESSNMIKPVGNLAILGEQSGETNDDKSELLVSSSSGNSYLDPCKALMGEIMVDCVPGNGLVSTTVADILKEKNLQETNAEKSSNKQTWVNRVKSKNKQELDLPRRSSKRLAGLEPELVANSISVEGASGNVTIEPCKNEVLTRVGVDPHGLADSASQWLEIRHETTLAQHDFTAINTPLHEKSTNESSKPIELEAQTVNEQSQKSENEKQEQPKKLENERMDSENPNPLLFPFEGSWSDPCLEFAFKTLTGAIPVDDHLAIQDYFQYQLDPSDKQRDGTSAPPDFGSINSFQTSSFQFDAPAKQPASEQQLPSNHLPSQRNVSIPSCSTIASQQPCLERSKEFNGKVSSS</sequence>